<gene>
    <name evidence="1" type="ORF">B1A_15929</name>
</gene>
<feature type="non-terminal residue" evidence="1">
    <location>
        <position position="70"/>
    </location>
</feature>
<dbReference type="EMBL" id="AUZX01011695">
    <property type="protein sequence ID" value="EQD42423.1"/>
    <property type="molecule type" value="Genomic_DNA"/>
</dbReference>
<protein>
    <submittedName>
        <fullName evidence="1">Uncharacterized protein</fullName>
    </submittedName>
</protein>
<dbReference type="AlphaFoldDB" id="T0ZBI4"/>
<proteinExistence type="predicted"/>
<name>T0ZBI4_9ZZZZ</name>
<reference evidence="1" key="2">
    <citation type="journal article" date="2014" name="ISME J.">
        <title>Microbial stratification in low pH oxic and suboxic macroscopic growths along an acid mine drainage.</title>
        <authorList>
            <person name="Mendez-Garcia C."/>
            <person name="Mesa V."/>
            <person name="Sprenger R.R."/>
            <person name="Richter M."/>
            <person name="Diez M.S."/>
            <person name="Solano J."/>
            <person name="Bargiela R."/>
            <person name="Golyshina O.V."/>
            <person name="Manteca A."/>
            <person name="Ramos J.L."/>
            <person name="Gallego J.R."/>
            <person name="Llorente I."/>
            <person name="Martins Dos Santos V.A."/>
            <person name="Jensen O.N."/>
            <person name="Pelaez A.I."/>
            <person name="Sanchez J."/>
            <person name="Ferrer M."/>
        </authorList>
    </citation>
    <scope>NUCLEOTIDE SEQUENCE</scope>
</reference>
<reference evidence="1" key="1">
    <citation type="submission" date="2013-08" db="EMBL/GenBank/DDBJ databases">
        <authorList>
            <person name="Mendez C."/>
            <person name="Richter M."/>
            <person name="Ferrer M."/>
            <person name="Sanchez J."/>
        </authorList>
    </citation>
    <scope>NUCLEOTIDE SEQUENCE</scope>
</reference>
<accession>T0ZBI4</accession>
<sequence length="70" mass="7130">MVGTVLMMLATYAAVKTLGPALHTISARSDIRRAGTLSNLANSYIAQTGDMQPTVAKLVSAGLLPSGAKG</sequence>
<evidence type="ECO:0000313" key="1">
    <source>
        <dbReference type="EMBL" id="EQD42423.1"/>
    </source>
</evidence>
<comment type="caution">
    <text evidence="1">The sequence shown here is derived from an EMBL/GenBank/DDBJ whole genome shotgun (WGS) entry which is preliminary data.</text>
</comment>
<organism evidence="1">
    <name type="scientific">mine drainage metagenome</name>
    <dbReference type="NCBI Taxonomy" id="410659"/>
    <lineage>
        <taxon>unclassified sequences</taxon>
        <taxon>metagenomes</taxon>
        <taxon>ecological metagenomes</taxon>
    </lineage>
</organism>